<dbReference type="InterPro" id="IPR036691">
    <property type="entry name" value="Endo/exonu/phosph_ase_sf"/>
</dbReference>
<dbReference type="RefSeq" id="WP_108344485.1">
    <property type="nucleotide sequence ID" value="NZ_PYXZ01000004.1"/>
</dbReference>
<dbReference type="OrthoDB" id="155529at2"/>
<comment type="caution">
    <text evidence="3">The sequence shown here is derived from an EMBL/GenBank/DDBJ whole genome shotgun (WGS) entry which is preliminary data.</text>
</comment>
<dbReference type="GO" id="GO:0003824">
    <property type="term" value="F:catalytic activity"/>
    <property type="evidence" value="ECO:0007669"/>
    <property type="project" value="InterPro"/>
</dbReference>
<dbReference type="Proteomes" id="UP000244867">
    <property type="component" value="Unassembled WGS sequence"/>
</dbReference>
<evidence type="ECO:0000256" key="1">
    <source>
        <dbReference type="SAM" id="MobiDB-lite"/>
    </source>
</evidence>
<evidence type="ECO:0000313" key="4">
    <source>
        <dbReference type="Proteomes" id="UP000244867"/>
    </source>
</evidence>
<feature type="compositionally biased region" description="Low complexity" evidence="1">
    <location>
        <begin position="38"/>
        <end position="55"/>
    </location>
</feature>
<dbReference type="PANTHER" id="PTHR14859:SF15">
    <property type="entry name" value="ENDONUCLEASE_EXONUCLEASE_PHOSPHATASE DOMAIN-CONTAINING PROTEIN"/>
    <property type="match status" value="1"/>
</dbReference>
<dbReference type="PANTHER" id="PTHR14859">
    <property type="entry name" value="CALCOFLUOR WHITE HYPERSENSITIVE PROTEIN PRECURSOR"/>
    <property type="match status" value="1"/>
</dbReference>
<proteinExistence type="predicted"/>
<dbReference type="GO" id="GO:0006506">
    <property type="term" value="P:GPI anchor biosynthetic process"/>
    <property type="evidence" value="ECO:0007669"/>
    <property type="project" value="TreeGrafter"/>
</dbReference>
<dbReference type="AlphaFoldDB" id="A0A2R7YWZ2"/>
<organism evidence="3 4">
    <name type="scientific">Nocardioides currus</name>
    <dbReference type="NCBI Taxonomy" id="2133958"/>
    <lineage>
        <taxon>Bacteria</taxon>
        <taxon>Bacillati</taxon>
        <taxon>Actinomycetota</taxon>
        <taxon>Actinomycetes</taxon>
        <taxon>Propionibacteriales</taxon>
        <taxon>Nocardioidaceae</taxon>
        <taxon>Nocardioides</taxon>
    </lineage>
</organism>
<protein>
    <recommendedName>
        <fullName evidence="2">Endonuclease/exonuclease/phosphatase domain-containing protein</fullName>
    </recommendedName>
</protein>
<dbReference type="GO" id="GO:0016020">
    <property type="term" value="C:membrane"/>
    <property type="evidence" value="ECO:0007669"/>
    <property type="project" value="GOC"/>
</dbReference>
<dbReference type="InterPro" id="IPR005135">
    <property type="entry name" value="Endo/exonuclease/phosphatase"/>
</dbReference>
<feature type="region of interest" description="Disordered" evidence="1">
    <location>
        <begin position="30"/>
        <end position="78"/>
    </location>
</feature>
<sequence length="335" mass="35352">MSKRENLVRAALLLLVLGVIATLVVLDRSRGDDRPDATPTSTPTPTTTSPTESPTNVPKPTGKPSPGEEDVIPTPPPGIEAIACQKLQTSVDIRVLDFNTHRSYGGIATLAAEIRAVDPDIVLLQEIDRFKASTGNIDQAAYFADALGMNHAFGANVRSGNGEYGVAILSRFPIIGSDNYLLPNGPGGEQRGLLRVGVEIGGQEVRIYNTHLQNKLPGLREAQARYVAGILANEDNPIILGGDMNATISTPTLAPLTAQLVDAWSVGSGPEGTGPNGSRIDFLLASPTIKAQRAAVLPSAISDHSRLYADFVVPASTDCPTQPRGRNQRGNGNRG</sequence>
<keyword evidence="4" id="KW-1185">Reference proteome</keyword>
<evidence type="ECO:0000313" key="3">
    <source>
        <dbReference type="EMBL" id="PUA80917.1"/>
    </source>
</evidence>
<dbReference type="Pfam" id="PF03372">
    <property type="entry name" value="Exo_endo_phos"/>
    <property type="match status" value="1"/>
</dbReference>
<dbReference type="EMBL" id="PYXZ01000004">
    <property type="protein sequence ID" value="PUA80917.1"/>
    <property type="molecule type" value="Genomic_DNA"/>
</dbReference>
<feature type="region of interest" description="Disordered" evidence="1">
    <location>
        <begin position="315"/>
        <end position="335"/>
    </location>
</feature>
<evidence type="ECO:0000259" key="2">
    <source>
        <dbReference type="Pfam" id="PF03372"/>
    </source>
</evidence>
<accession>A0A2R7YWZ2</accession>
<gene>
    <name evidence="3" type="ORF">C7S10_10975</name>
</gene>
<dbReference type="InterPro" id="IPR051916">
    <property type="entry name" value="GPI-anchor_lipid_remodeler"/>
</dbReference>
<reference evidence="3 4" key="1">
    <citation type="submission" date="2018-03" db="EMBL/GenBank/DDBJ databases">
        <authorList>
            <person name="Keele B.F."/>
        </authorList>
    </citation>
    <scope>NUCLEOTIDE SEQUENCE [LARGE SCALE GENOMIC DNA]</scope>
    <source>
        <strain evidence="3 4">IB-3</strain>
    </source>
</reference>
<feature type="domain" description="Endonuclease/exonuclease/phosphatase" evidence="2">
    <location>
        <begin position="105"/>
        <end position="304"/>
    </location>
</feature>
<feature type="compositionally biased region" description="Low complexity" evidence="1">
    <location>
        <begin position="324"/>
        <end position="335"/>
    </location>
</feature>
<name>A0A2R7YWZ2_9ACTN</name>
<dbReference type="Gene3D" id="3.60.10.10">
    <property type="entry name" value="Endonuclease/exonuclease/phosphatase"/>
    <property type="match status" value="1"/>
</dbReference>
<dbReference type="SUPFAM" id="SSF56219">
    <property type="entry name" value="DNase I-like"/>
    <property type="match status" value="1"/>
</dbReference>